<evidence type="ECO:0000313" key="1">
    <source>
        <dbReference type="Proteomes" id="UP000038045"/>
    </source>
</evidence>
<reference evidence="2" key="1">
    <citation type="submission" date="2017-02" db="UniProtKB">
        <authorList>
            <consortium name="WormBaseParasite"/>
        </authorList>
    </citation>
    <scope>IDENTIFICATION</scope>
</reference>
<evidence type="ECO:0000313" key="2">
    <source>
        <dbReference type="WBParaSite" id="PTRK_0001130500.1"/>
    </source>
</evidence>
<keyword evidence="1" id="KW-1185">Reference proteome</keyword>
<accession>A0A0N4ZS23</accession>
<dbReference type="WBParaSite" id="PTRK_0001130500.1">
    <property type="protein sequence ID" value="PTRK_0001130500.1"/>
    <property type="gene ID" value="PTRK_0001130500"/>
</dbReference>
<proteinExistence type="predicted"/>
<name>A0A0N4ZS23_PARTI</name>
<organism evidence="1 2">
    <name type="scientific">Parastrongyloides trichosuri</name>
    <name type="common">Possum-specific nematode worm</name>
    <dbReference type="NCBI Taxonomy" id="131310"/>
    <lineage>
        <taxon>Eukaryota</taxon>
        <taxon>Metazoa</taxon>
        <taxon>Ecdysozoa</taxon>
        <taxon>Nematoda</taxon>
        <taxon>Chromadorea</taxon>
        <taxon>Rhabditida</taxon>
        <taxon>Tylenchina</taxon>
        <taxon>Panagrolaimomorpha</taxon>
        <taxon>Strongyloidoidea</taxon>
        <taxon>Strongyloididae</taxon>
        <taxon>Parastrongyloides</taxon>
    </lineage>
</organism>
<protein>
    <submittedName>
        <fullName evidence="2">Integrase</fullName>
    </submittedName>
</protein>
<sequence>MSVLINKRTKIIGNYPLHPKQGKLLKFEGDNQRISIDWNKSAIIVEETVKKWLIEAENDYNKPTKSKIIEALRIIEKNGYL</sequence>
<dbReference type="AlphaFoldDB" id="A0A0N4ZS23"/>
<dbReference type="Proteomes" id="UP000038045">
    <property type="component" value="Unplaced"/>
</dbReference>